<dbReference type="EMBL" id="JAULUE010002056">
    <property type="protein sequence ID" value="KAK5889954.1"/>
    <property type="molecule type" value="Genomic_DNA"/>
</dbReference>
<gene>
    <name evidence="2" type="ORF">CesoFtcFv8_013528</name>
</gene>
<accession>A0AAN8GS39</accession>
<comment type="caution">
    <text evidence="2">The sequence shown here is derived from an EMBL/GenBank/DDBJ whole genome shotgun (WGS) entry which is preliminary data.</text>
</comment>
<dbReference type="AlphaFoldDB" id="A0AAN8GS39"/>
<name>A0AAN8GS39_9TELE</name>
<evidence type="ECO:0000256" key="1">
    <source>
        <dbReference type="SAM" id="MobiDB-lite"/>
    </source>
</evidence>
<reference evidence="2 3" key="1">
    <citation type="journal article" date="2023" name="Mol. Biol. Evol.">
        <title>Genomics of Secondarily Temperate Adaptation in the Only Non-Antarctic Icefish.</title>
        <authorList>
            <person name="Rivera-Colon A.G."/>
            <person name="Rayamajhi N."/>
            <person name="Minhas B.F."/>
            <person name="Madrigal G."/>
            <person name="Bilyk K.T."/>
            <person name="Yoon V."/>
            <person name="Hune M."/>
            <person name="Gregory S."/>
            <person name="Cheng C.H.C."/>
            <person name="Catchen J.M."/>
        </authorList>
    </citation>
    <scope>NUCLEOTIDE SEQUENCE [LARGE SCALE GENOMIC DNA]</scope>
    <source>
        <strain evidence="2">JC2023a</strain>
    </source>
</reference>
<dbReference type="Proteomes" id="UP001335648">
    <property type="component" value="Unassembled WGS sequence"/>
</dbReference>
<feature type="compositionally biased region" description="Polar residues" evidence="1">
    <location>
        <begin position="35"/>
        <end position="44"/>
    </location>
</feature>
<sequence length="96" mass="10139">MEVPCGFRRHLLPPLPIYSPTPHNPEHPLCPPSQPVSVWQTGSPGSAGKWQPCVGPEGPVRVCLGGDHPSIHSPMGANPGIIMTPTEIQSAGRLGH</sequence>
<proteinExistence type="predicted"/>
<feature type="region of interest" description="Disordered" evidence="1">
    <location>
        <begin position="26"/>
        <end position="52"/>
    </location>
</feature>
<organism evidence="2 3">
    <name type="scientific">Champsocephalus esox</name>
    <name type="common">pike icefish</name>
    <dbReference type="NCBI Taxonomy" id="159716"/>
    <lineage>
        <taxon>Eukaryota</taxon>
        <taxon>Metazoa</taxon>
        <taxon>Chordata</taxon>
        <taxon>Craniata</taxon>
        <taxon>Vertebrata</taxon>
        <taxon>Euteleostomi</taxon>
        <taxon>Actinopterygii</taxon>
        <taxon>Neopterygii</taxon>
        <taxon>Teleostei</taxon>
        <taxon>Neoteleostei</taxon>
        <taxon>Acanthomorphata</taxon>
        <taxon>Eupercaria</taxon>
        <taxon>Perciformes</taxon>
        <taxon>Notothenioidei</taxon>
        <taxon>Channichthyidae</taxon>
        <taxon>Champsocephalus</taxon>
    </lineage>
</organism>
<protein>
    <submittedName>
        <fullName evidence="2">Uncharacterized protein</fullName>
    </submittedName>
</protein>
<evidence type="ECO:0000313" key="3">
    <source>
        <dbReference type="Proteomes" id="UP001335648"/>
    </source>
</evidence>
<evidence type="ECO:0000313" key="2">
    <source>
        <dbReference type="EMBL" id="KAK5889954.1"/>
    </source>
</evidence>
<keyword evidence="3" id="KW-1185">Reference proteome</keyword>